<gene>
    <name evidence="1" type="ORF">Q3982_03130</name>
</gene>
<evidence type="ECO:0000313" key="1">
    <source>
        <dbReference type="EMBL" id="MDO4841652.1"/>
    </source>
</evidence>
<proteinExistence type="predicted"/>
<reference evidence="1" key="1">
    <citation type="submission" date="2023-07" db="EMBL/GenBank/DDBJ databases">
        <title>Between Cages and Wild: Unraveling the Impact of Captivity on Animal Microbiomes and Antimicrobial Resistance.</title>
        <authorList>
            <person name="Schmartz G.P."/>
            <person name="Rehner J."/>
            <person name="Schuff M.J."/>
            <person name="Becker S.L."/>
            <person name="Kravczyk M."/>
            <person name="Gurevich A."/>
            <person name="Francke R."/>
            <person name="Mueller R."/>
            <person name="Keller V."/>
            <person name="Keller A."/>
        </authorList>
    </citation>
    <scope>NUCLEOTIDE SEQUENCE</scope>
    <source>
        <strain evidence="1">S12M_St_49</strain>
    </source>
</reference>
<evidence type="ECO:0000313" key="2">
    <source>
        <dbReference type="Proteomes" id="UP001168575"/>
    </source>
</evidence>
<sequence length="70" mass="8759">MKRMIGKLIMAYRLEYHWWFIMRYRKRMRKLYDNGESLSSPRMLRLNSKSGNHHVFVMKNEKLFEELYLS</sequence>
<accession>A0AA43RLG0</accession>
<dbReference type="AlphaFoldDB" id="A0AA43RLG0"/>
<protein>
    <submittedName>
        <fullName evidence="1">Uncharacterized protein</fullName>
    </submittedName>
</protein>
<name>A0AA43RLG0_9ACTN</name>
<organism evidence="1 2">
    <name type="scientific">Phoenicibacter congonensis</name>
    <dbReference type="NCBI Taxonomy" id="1944646"/>
    <lineage>
        <taxon>Bacteria</taxon>
        <taxon>Bacillati</taxon>
        <taxon>Actinomycetota</taxon>
        <taxon>Coriobacteriia</taxon>
        <taxon>Eggerthellales</taxon>
        <taxon>Eggerthellaceae</taxon>
        <taxon>Phoenicibacter</taxon>
    </lineage>
</organism>
<dbReference type="Proteomes" id="UP001168575">
    <property type="component" value="Unassembled WGS sequence"/>
</dbReference>
<keyword evidence="2" id="KW-1185">Reference proteome</keyword>
<comment type="caution">
    <text evidence="1">The sequence shown here is derived from an EMBL/GenBank/DDBJ whole genome shotgun (WGS) entry which is preliminary data.</text>
</comment>
<dbReference type="EMBL" id="JAUMVS010000035">
    <property type="protein sequence ID" value="MDO4841652.1"/>
    <property type="molecule type" value="Genomic_DNA"/>
</dbReference>